<evidence type="ECO:0000256" key="7">
    <source>
        <dbReference type="ARBA" id="ARBA00022779"/>
    </source>
</evidence>
<dbReference type="InterPro" id="IPR011002">
    <property type="entry name" value="FliG_a-hlx"/>
</dbReference>
<proteinExistence type="inferred from homology"/>
<dbReference type="InterPro" id="IPR028263">
    <property type="entry name" value="FliG_N"/>
</dbReference>
<sequence>MSKSLSNLERSAALLMSLDQDTAAEVFKFFSTSEIQKLSTTMTHLPQVSHQQMSQLLEDFHADSQQFSAVNMLSRDHIRSVLIKALGQDRASTLFEDIFASTGQSNGLETLNLLEPALAAEMIGDEHPQIIATIMIHLERHQASQILEQFEEALRHDILLRIATLSDIQPVAIQELNEVLANLLDGQDLKRSKTGGIRIAAEILNLMPSQYEERVLEAIHHHDESLAKLVVNEIFVFENLSDLEDRAIQLLLKEVDNDTLVIALKGAKEDVLQKFLQNMSQRAAEMLKDDMEARGPVRVTQVEAEQKAVLDIVRRLMDSGEIVINSSGDAYV</sequence>
<evidence type="ECO:0000256" key="9">
    <source>
        <dbReference type="ARBA" id="ARBA00023143"/>
    </source>
</evidence>
<protein>
    <recommendedName>
        <fullName evidence="4 11">Flagellar motor switch protein FliG</fullName>
    </recommendedName>
</protein>
<feature type="domain" description="Flagellar motor switch protein FliG middle" evidence="13">
    <location>
        <begin position="120"/>
        <end position="187"/>
    </location>
</feature>
<evidence type="ECO:0000256" key="1">
    <source>
        <dbReference type="ARBA" id="ARBA00004117"/>
    </source>
</evidence>
<dbReference type="Pfam" id="PF14841">
    <property type="entry name" value="FliG_M"/>
    <property type="match status" value="1"/>
</dbReference>
<dbReference type="Pfam" id="PF01706">
    <property type="entry name" value="FliG_C"/>
    <property type="match status" value="1"/>
</dbReference>
<dbReference type="Gene3D" id="1.10.220.30">
    <property type="match status" value="3"/>
</dbReference>
<evidence type="ECO:0000259" key="13">
    <source>
        <dbReference type="Pfam" id="PF14841"/>
    </source>
</evidence>
<dbReference type="Proteomes" id="UP001378242">
    <property type="component" value="Unassembled WGS sequence"/>
</dbReference>
<dbReference type="InterPro" id="IPR023087">
    <property type="entry name" value="Flg_Motor_Flig_C"/>
</dbReference>
<comment type="subcellular location">
    <subcellularLocation>
        <location evidence="1 11">Bacterial flagellum basal body</location>
    </subcellularLocation>
    <subcellularLocation>
        <location evidence="2 11">Cell inner membrane</location>
        <topology evidence="2 11">Peripheral membrane protein</topology>
        <orientation evidence="2 11">Cytoplasmic side</orientation>
    </subcellularLocation>
</comment>
<dbReference type="SUPFAM" id="SSF48029">
    <property type="entry name" value="FliG"/>
    <property type="match status" value="2"/>
</dbReference>
<evidence type="ECO:0000256" key="4">
    <source>
        <dbReference type="ARBA" id="ARBA00021870"/>
    </source>
</evidence>
<dbReference type="Pfam" id="PF14842">
    <property type="entry name" value="FliG_N"/>
    <property type="match status" value="1"/>
</dbReference>
<evidence type="ECO:0000259" key="12">
    <source>
        <dbReference type="Pfam" id="PF01706"/>
    </source>
</evidence>
<keyword evidence="11" id="KW-0997">Cell inner membrane</keyword>
<evidence type="ECO:0000256" key="10">
    <source>
        <dbReference type="ARBA" id="ARBA00025598"/>
    </source>
</evidence>
<dbReference type="InterPro" id="IPR032779">
    <property type="entry name" value="FliG_M"/>
</dbReference>
<dbReference type="RefSeq" id="WP_303564901.1">
    <property type="nucleotide sequence ID" value="NZ_JAUOSQ010000002.1"/>
</dbReference>
<keyword evidence="9 11" id="KW-0975">Bacterial flagellum</keyword>
<keyword evidence="15" id="KW-0969">Cilium</keyword>
<keyword evidence="15" id="KW-0966">Cell projection</keyword>
<keyword evidence="7 11" id="KW-0283">Flagellar rotation</keyword>
<dbReference type="InterPro" id="IPR000090">
    <property type="entry name" value="Flg_Motor_Flig"/>
</dbReference>
<evidence type="ECO:0000256" key="3">
    <source>
        <dbReference type="ARBA" id="ARBA00010299"/>
    </source>
</evidence>
<evidence type="ECO:0000256" key="11">
    <source>
        <dbReference type="PIRNR" id="PIRNR003161"/>
    </source>
</evidence>
<reference evidence="15 16" key="1">
    <citation type="submission" date="2024-02" db="EMBL/GenBank/DDBJ databases">
        <title>Bacteria isolated from the canopy kelp, Nereocystis luetkeana.</title>
        <authorList>
            <person name="Pfister C.A."/>
            <person name="Younker I.T."/>
            <person name="Light S.H."/>
        </authorList>
    </citation>
    <scope>NUCLEOTIDE SEQUENCE [LARGE SCALE GENOMIC DNA]</scope>
    <source>
        <strain evidence="15 16">TI.5.07</strain>
    </source>
</reference>
<dbReference type="PIRSF" id="PIRSF003161">
    <property type="entry name" value="FliG"/>
    <property type="match status" value="1"/>
</dbReference>
<keyword evidence="15" id="KW-0282">Flagellum</keyword>
<organism evidence="15 16">
    <name type="scientific">Cobetia marina</name>
    <name type="common">Deleya marina</name>
    <dbReference type="NCBI Taxonomy" id="28258"/>
    <lineage>
        <taxon>Bacteria</taxon>
        <taxon>Pseudomonadati</taxon>
        <taxon>Pseudomonadota</taxon>
        <taxon>Gammaproteobacteria</taxon>
        <taxon>Oceanospirillales</taxon>
        <taxon>Halomonadaceae</taxon>
        <taxon>Cobetia</taxon>
    </lineage>
</organism>
<evidence type="ECO:0000256" key="6">
    <source>
        <dbReference type="ARBA" id="ARBA00022500"/>
    </source>
</evidence>
<dbReference type="PANTHER" id="PTHR30534">
    <property type="entry name" value="FLAGELLAR MOTOR SWITCH PROTEIN FLIG"/>
    <property type="match status" value="1"/>
</dbReference>
<dbReference type="NCBIfam" id="TIGR00207">
    <property type="entry name" value="fliG"/>
    <property type="match status" value="1"/>
</dbReference>
<keyword evidence="16" id="KW-1185">Reference proteome</keyword>
<keyword evidence="5 11" id="KW-1003">Cell membrane</keyword>
<keyword evidence="8 11" id="KW-0472">Membrane</keyword>
<evidence type="ECO:0000259" key="14">
    <source>
        <dbReference type="Pfam" id="PF14842"/>
    </source>
</evidence>
<dbReference type="EMBL" id="JBAKAP010000001">
    <property type="protein sequence ID" value="MEL0615424.1"/>
    <property type="molecule type" value="Genomic_DNA"/>
</dbReference>
<evidence type="ECO:0000256" key="5">
    <source>
        <dbReference type="ARBA" id="ARBA00022475"/>
    </source>
</evidence>
<comment type="similarity">
    <text evidence="3 11">Belongs to the FliG family.</text>
</comment>
<keyword evidence="6 11" id="KW-0145">Chemotaxis</keyword>
<feature type="domain" description="Flagellar motor switch protein FliG C-terminal" evidence="12">
    <location>
        <begin position="218"/>
        <end position="324"/>
    </location>
</feature>
<evidence type="ECO:0000256" key="8">
    <source>
        <dbReference type="ARBA" id="ARBA00023136"/>
    </source>
</evidence>
<gene>
    <name evidence="15" type="primary">fliG</name>
    <name evidence="15" type="ORF">V6243_01180</name>
</gene>
<name>A0ABU9GAD4_COBMA</name>
<feature type="domain" description="Flagellar motor switch protein FliG N-terminal" evidence="14">
    <location>
        <begin position="5"/>
        <end position="104"/>
    </location>
</feature>
<evidence type="ECO:0000313" key="16">
    <source>
        <dbReference type="Proteomes" id="UP001378242"/>
    </source>
</evidence>
<evidence type="ECO:0000256" key="2">
    <source>
        <dbReference type="ARBA" id="ARBA00004515"/>
    </source>
</evidence>
<accession>A0ABU9GAD4</accession>
<comment type="caution">
    <text evidence="15">The sequence shown here is derived from an EMBL/GenBank/DDBJ whole genome shotgun (WGS) entry which is preliminary data.</text>
</comment>
<evidence type="ECO:0000313" key="15">
    <source>
        <dbReference type="EMBL" id="MEL0615424.1"/>
    </source>
</evidence>
<dbReference type="PANTHER" id="PTHR30534:SF0">
    <property type="entry name" value="FLAGELLAR MOTOR SWITCH PROTEIN FLIG"/>
    <property type="match status" value="1"/>
</dbReference>
<dbReference type="PRINTS" id="PR00954">
    <property type="entry name" value="FLGMOTORFLIG"/>
</dbReference>
<comment type="function">
    <text evidence="10 11">FliG is one of three proteins (FliG, FliN, FliM) that forms the rotor-mounted switch complex (C ring), located at the base of the basal body. This complex interacts with the CheY and CheZ chemotaxis proteins, in addition to contacting components of the motor that determine the direction of flagellar rotation.</text>
</comment>